<dbReference type="EMBL" id="JAQQWL010000002">
    <property type="protein sequence ID" value="KAK8087266.1"/>
    <property type="molecule type" value="Genomic_DNA"/>
</dbReference>
<dbReference type="GeneID" id="92086712"/>
<comment type="caution">
    <text evidence="1">The sequence shown here is derived from an EMBL/GenBank/DDBJ whole genome shotgun (WGS) entry which is preliminary data.</text>
</comment>
<name>A0ABR1WVT6_9PEZI</name>
<evidence type="ECO:0000313" key="1">
    <source>
        <dbReference type="EMBL" id="KAK8087266.1"/>
    </source>
</evidence>
<accession>A0ABR1WVT6</accession>
<evidence type="ECO:0000313" key="2">
    <source>
        <dbReference type="Proteomes" id="UP001480595"/>
    </source>
</evidence>
<keyword evidence="2" id="KW-1185">Reference proteome</keyword>
<sequence length="62" mass="6922">MSQHPELWVVQISNEELDTIIVTVGKQAQAEPGGGSVFTTDHVNYKKVFKSMRYGLEAEDLV</sequence>
<reference evidence="1 2" key="1">
    <citation type="submission" date="2023-01" db="EMBL/GenBank/DDBJ databases">
        <title>Analysis of 21 Apiospora genomes using comparative genomics revels a genus with tremendous synthesis potential of carbohydrate active enzymes and secondary metabolites.</title>
        <authorList>
            <person name="Sorensen T."/>
        </authorList>
    </citation>
    <scope>NUCLEOTIDE SEQUENCE [LARGE SCALE GENOMIC DNA]</scope>
    <source>
        <strain evidence="1 2">CBS 135458</strain>
    </source>
</reference>
<dbReference type="Proteomes" id="UP001480595">
    <property type="component" value="Unassembled WGS sequence"/>
</dbReference>
<proteinExistence type="predicted"/>
<organism evidence="1 2">
    <name type="scientific">Apiospora phragmitis</name>
    <dbReference type="NCBI Taxonomy" id="2905665"/>
    <lineage>
        <taxon>Eukaryota</taxon>
        <taxon>Fungi</taxon>
        <taxon>Dikarya</taxon>
        <taxon>Ascomycota</taxon>
        <taxon>Pezizomycotina</taxon>
        <taxon>Sordariomycetes</taxon>
        <taxon>Xylariomycetidae</taxon>
        <taxon>Amphisphaeriales</taxon>
        <taxon>Apiosporaceae</taxon>
        <taxon>Apiospora</taxon>
    </lineage>
</organism>
<gene>
    <name evidence="1" type="ORF">PG994_002240</name>
</gene>
<dbReference type="RefSeq" id="XP_066721790.1">
    <property type="nucleotide sequence ID" value="XM_066853649.1"/>
</dbReference>
<protein>
    <submittedName>
        <fullName evidence="1">Uncharacterized protein</fullName>
    </submittedName>
</protein>